<sequence length="554" mass="61062">MASSLPPIYDTEKDSSSVEKGHSPNDHEYVVQTEDRFHLDAQDLDHVQRKLKQRHVQMIAVAGTIGTGLFLGSGSALAGSGPAGALIAYIVVGSVAYSALCCIGEMTSHAPISGTFPHFAARWVDPALGFALGWNYWYSNAVSIPVEITAATILLTFWDSNLSHQAGYTAVVCVLVCAINIFGVRWFGESEFIFSIIKLLLITGLILVGLIIDLGGGPDHQRRGFQYWRNPGAFAGAGLEPNHIGLDRFLGILNVLVQAGFSFQGLELTAVAASETENPRRNVAKAIRRVFWRILIFYVLGIIITGMLVPFNDPDLLQGSGTAAQSPYVIAMSRAGIKVLPHIVNACIFTSAFSAGNSFLYASSRVLYGLALRGQAPKIFAWCTKGGLPLVAVAATSCFAWLSFMNTSSGAVKVFNWFVNLSTVAGFFSWLGMHVTYLYFYRGMKAQGFDRTKLIYHSKLQPYLSIWGIFWVIIFILVNGISVFWSFNASDFLTSYINIPLFFALYFGWKIIKRTKIWKPMEMDFVTGIPSVEETEHPIEPPKNFGEKVFQLVF</sequence>
<evidence type="ECO:0000313" key="1">
    <source>
        <dbReference type="EMBL" id="KAI0091605.1"/>
    </source>
</evidence>
<name>A0ACB8UBH2_9APHY</name>
<keyword evidence="2" id="KW-1185">Reference proteome</keyword>
<accession>A0ACB8UBH2</accession>
<protein>
    <submittedName>
        <fullName evidence="1">General amino acid permease 1</fullName>
    </submittedName>
</protein>
<reference evidence="1" key="1">
    <citation type="journal article" date="2021" name="Environ. Microbiol.">
        <title>Gene family expansions and transcriptome signatures uncover fungal adaptations to wood decay.</title>
        <authorList>
            <person name="Hage H."/>
            <person name="Miyauchi S."/>
            <person name="Viragh M."/>
            <person name="Drula E."/>
            <person name="Min B."/>
            <person name="Chaduli D."/>
            <person name="Navarro D."/>
            <person name="Favel A."/>
            <person name="Norest M."/>
            <person name="Lesage-Meessen L."/>
            <person name="Balint B."/>
            <person name="Merenyi Z."/>
            <person name="de Eugenio L."/>
            <person name="Morin E."/>
            <person name="Martinez A.T."/>
            <person name="Baldrian P."/>
            <person name="Stursova M."/>
            <person name="Martinez M.J."/>
            <person name="Novotny C."/>
            <person name="Magnuson J.K."/>
            <person name="Spatafora J.W."/>
            <person name="Maurice S."/>
            <person name="Pangilinan J."/>
            <person name="Andreopoulos W."/>
            <person name="LaButti K."/>
            <person name="Hundley H."/>
            <person name="Na H."/>
            <person name="Kuo A."/>
            <person name="Barry K."/>
            <person name="Lipzen A."/>
            <person name="Henrissat B."/>
            <person name="Riley R."/>
            <person name="Ahrendt S."/>
            <person name="Nagy L.G."/>
            <person name="Grigoriev I.V."/>
            <person name="Martin F."/>
            <person name="Rosso M.N."/>
        </authorList>
    </citation>
    <scope>NUCLEOTIDE SEQUENCE</scope>
    <source>
        <strain evidence="1">CBS 384.51</strain>
    </source>
</reference>
<gene>
    <name evidence="1" type="ORF">BDY19DRAFT_931310</name>
</gene>
<dbReference type="Proteomes" id="UP001055072">
    <property type="component" value="Unassembled WGS sequence"/>
</dbReference>
<organism evidence="1 2">
    <name type="scientific">Irpex rosettiformis</name>
    <dbReference type="NCBI Taxonomy" id="378272"/>
    <lineage>
        <taxon>Eukaryota</taxon>
        <taxon>Fungi</taxon>
        <taxon>Dikarya</taxon>
        <taxon>Basidiomycota</taxon>
        <taxon>Agaricomycotina</taxon>
        <taxon>Agaricomycetes</taxon>
        <taxon>Polyporales</taxon>
        <taxon>Irpicaceae</taxon>
        <taxon>Irpex</taxon>
    </lineage>
</organism>
<dbReference type="EMBL" id="MU274905">
    <property type="protein sequence ID" value="KAI0091605.1"/>
    <property type="molecule type" value="Genomic_DNA"/>
</dbReference>
<comment type="caution">
    <text evidence="1">The sequence shown here is derived from an EMBL/GenBank/DDBJ whole genome shotgun (WGS) entry which is preliminary data.</text>
</comment>
<evidence type="ECO:0000313" key="2">
    <source>
        <dbReference type="Proteomes" id="UP001055072"/>
    </source>
</evidence>
<proteinExistence type="predicted"/>